<dbReference type="InterPro" id="IPR032466">
    <property type="entry name" value="Metal_Hydrolase"/>
</dbReference>
<protein>
    <submittedName>
        <fullName evidence="7">Adenosine deaminase</fullName>
    </submittedName>
</protein>
<dbReference type="SUPFAM" id="SSF51556">
    <property type="entry name" value="Metallo-dependent hydrolases"/>
    <property type="match status" value="1"/>
</dbReference>
<evidence type="ECO:0000256" key="1">
    <source>
        <dbReference type="ARBA" id="ARBA00001947"/>
    </source>
</evidence>
<keyword evidence="4" id="KW-0378">Hydrolase</keyword>
<comment type="cofactor">
    <cofactor evidence="1">
        <name>Zn(2+)</name>
        <dbReference type="ChEBI" id="CHEBI:29105"/>
    </cofactor>
</comment>
<dbReference type="InterPro" id="IPR006330">
    <property type="entry name" value="Ado/ade_deaminase"/>
</dbReference>
<proteinExistence type="inferred from homology"/>
<keyword evidence="5" id="KW-0862">Zinc</keyword>
<gene>
    <name evidence="7" type="primary">add</name>
    <name evidence="7" type="ORF">GCM10009559_03360</name>
</gene>
<feature type="domain" description="Adenosine deaminase" evidence="6">
    <location>
        <begin position="14"/>
        <end position="335"/>
    </location>
</feature>
<keyword evidence="8" id="KW-1185">Reference proteome</keyword>
<name>A0ABN1P0S1_9PSEU</name>
<comment type="similarity">
    <text evidence="2">Belongs to the metallo-dependent hydrolases superfamily. Adenosine and AMP deaminases family.</text>
</comment>
<evidence type="ECO:0000256" key="5">
    <source>
        <dbReference type="ARBA" id="ARBA00022833"/>
    </source>
</evidence>
<reference evidence="7 8" key="1">
    <citation type="journal article" date="2019" name="Int. J. Syst. Evol. Microbiol.">
        <title>The Global Catalogue of Microorganisms (GCM) 10K type strain sequencing project: providing services to taxonomists for standard genome sequencing and annotation.</title>
        <authorList>
            <consortium name="The Broad Institute Genomics Platform"/>
            <consortium name="The Broad Institute Genome Sequencing Center for Infectious Disease"/>
            <person name="Wu L."/>
            <person name="Ma J."/>
        </authorList>
    </citation>
    <scope>NUCLEOTIDE SEQUENCE [LARGE SCALE GENOMIC DNA]</scope>
    <source>
        <strain evidence="7 8">JCM 11117</strain>
    </source>
</reference>
<dbReference type="Gene3D" id="3.20.20.140">
    <property type="entry name" value="Metal-dependent hydrolases"/>
    <property type="match status" value="1"/>
</dbReference>
<dbReference type="PANTHER" id="PTHR43114:SF6">
    <property type="entry name" value="ADENINE DEAMINASE"/>
    <property type="match status" value="1"/>
</dbReference>
<evidence type="ECO:0000256" key="4">
    <source>
        <dbReference type="ARBA" id="ARBA00022801"/>
    </source>
</evidence>
<comment type="caution">
    <text evidence="7">The sequence shown here is derived from an EMBL/GenBank/DDBJ whole genome shotgun (WGS) entry which is preliminary data.</text>
</comment>
<keyword evidence="3" id="KW-0479">Metal-binding</keyword>
<dbReference type="Pfam" id="PF00962">
    <property type="entry name" value="A_deaminase"/>
    <property type="match status" value="1"/>
</dbReference>
<dbReference type="NCBIfam" id="TIGR01430">
    <property type="entry name" value="aden_deam"/>
    <property type="match status" value="1"/>
</dbReference>
<evidence type="ECO:0000259" key="6">
    <source>
        <dbReference type="Pfam" id="PF00962"/>
    </source>
</evidence>
<sequence length="342" mass="35923">MSPSPVAAFVAALPKVELHLHLVGSASLDTVLALARRHPGGGVPTDRDELRRFYGFTDFPHFLTVYHRVNRLVTTGADVVTLLDGLAAELALRSVRYAEVQVTPVRNHMAGIGYADLAAALADGRALARERHGVELGWVFDADAALGPAGAEETVDFAVRHRPEGTVGIGLGGPEAGVRRADFAPAFRRAVAAGLHSLPHAGETVGPDEVWAAVTELGAERVGHGIGAAGDPRLLEHLAEHGIALEVCPVSNLRTGAVRDVAEHPLPALVAAGVPVTLATDDPGMFHTDLDAEYLLCHEAFGMGVAELAAIARTGARAAYCPTQLRDSLLAEIDRVEAAHAR</sequence>
<dbReference type="Proteomes" id="UP001499967">
    <property type="component" value="Unassembled WGS sequence"/>
</dbReference>
<evidence type="ECO:0000256" key="2">
    <source>
        <dbReference type="ARBA" id="ARBA00006676"/>
    </source>
</evidence>
<evidence type="ECO:0000313" key="7">
    <source>
        <dbReference type="EMBL" id="GAA0920705.1"/>
    </source>
</evidence>
<evidence type="ECO:0000256" key="3">
    <source>
        <dbReference type="ARBA" id="ARBA00022723"/>
    </source>
</evidence>
<dbReference type="InterPro" id="IPR001365">
    <property type="entry name" value="A_deaminase_dom"/>
</dbReference>
<dbReference type="EMBL" id="BAAAHP010000007">
    <property type="protein sequence ID" value="GAA0920705.1"/>
    <property type="molecule type" value="Genomic_DNA"/>
</dbReference>
<evidence type="ECO:0000313" key="8">
    <source>
        <dbReference type="Proteomes" id="UP001499967"/>
    </source>
</evidence>
<accession>A0ABN1P0S1</accession>
<organism evidence="7 8">
    <name type="scientific">Pseudonocardia zijingensis</name>
    <dbReference type="NCBI Taxonomy" id="153376"/>
    <lineage>
        <taxon>Bacteria</taxon>
        <taxon>Bacillati</taxon>
        <taxon>Actinomycetota</taxon>
        <taxon>Actinomycetes</taxon>
        <taxon>Pseudonocardiales</taxon>
        <taxon>Pseudonocardiaceae</taxon>
        <taxon>Pseudonocardia</taxon>
    </lineage>
</organism>
<dbReference type="PANTHER" id="PTHR43114">
    <property type="entry name" value="ADENINE DEAMINASE"/>
    <property type="match status" value="1"/>
</dbReference>
<dbReference type="RefSeq" id="WP_343938074.1">
    <property type="nucleotide sequence ID" value="NZ_BAAAHP010000007.1"/>
</dbReference>